<sequence>MLAFNVANAFAALCLLGSAFAHPANENLEERHNSPTVTANGTFPIATGCYTYGNITTVYASSVSTHYASPTYYTSYATVTTTIGSPVTVTSYLAHPTSSSGPPASVTTVTSYIHQPSVTTVTSYIAQPTIFSSSSGAPNATIIFSSSSRAPNATTFISSSSRYINSSSSYPGCPCVCGPTGTGNYTIPVATGNFSIPAPTTF</sequence>
<evidence type="ECO:0000256" key="1">
    <source>
        <dbReference type="SAM" id="SignalP"/>
    </source>
</evidence>
<feature type="chain" id="PRO_5002174361" evidence="1">
    <location>
        <begin position="22"/>
        <end position="202"/>
    </location>
</feature>
<evidence type="ECO:0000313" key="3">
    <source>
        <dbReference type="Proteomes" id="UP000054097"/>
    </source>
</evidence>
<organism evidence="2 3">
    <name type="scientific">Serendipita vermifera MAFF 305830</name>
    <dbReference type="NCBI Taxonomy" id="933852"/>
    <lineage>
        <taxon>Eukaryota</taxon>
        <taxon>Fungi</taxon>
        <taxon>Dikarya</taxon>
        <taxon>Basidiomycota</taxon>
        <taxon>Agaricomycotina</taxon>
        <taxon>Agaricomycetes</taxon>
        <taxon>Sebacinales</taxon>
        <taxon>Serendipitaceae</taxon>
        <taxon>Serendipita</taxon>
    </lineage>
</organism>
<keyword evidence="1" id="KW-0732">Signal</keyword>
<dbReference type="AlphaFoldDB" id="A0A0C2XUI6"/>
<dbReference type="Proteomes" id="UP000054097">
    <property type="component" value="Unassembled WGS sequence"/>
</dbReference>
<gene>
    <name evidence="2" type="ORF">M408DRAFT_6697</name>
</gene>
<reference evidence="2 3" key="1">
    <citation type="submission" date="2014-04" db="EMBL/GenBank/DDBJ databases">
        <authorList>
            <consortium name="DOE Joint Genome Institute"/>
            <person name="Kuo A."/>
            <person name="Zuccaro A."/>
            <person name="Kohler A."/>
            <person name="Nagy L.G."/>
            <person name="Floudas D."/>
            <person name="Copeland A."/>
            <person name="Barry K.W."/>
            <person name="Cichocki N."/>
            <person name="Veneault-Fourrey C."/>
            <person name="LaButti K."/>
            <person name="Lindquist E.A."/>
            <person name="Lipzen A."/>
            <person name="Lundell T."/>
            <person name="Morin E."/>
            <person name="Murat C."/>
            <person name="Sun H."/>
            <person name="Tunlid A."/>
            <person name="Henrissat B."/>
            <person name="Grigoriev I.V."/>
            <person name="Hibbett D.S."/>
            <person name="Martin F."/>
            <person name="Nordberg H.P."/>
            <person name="Cantor M.N."/>
            <person name="Hua S.X."/>
        </authorList>
    </citation>
    <scope>NUCLEOTIDE SEQUENCE [LARGE SCALE GENOMIC DNA]</scope>
    <source>
        <strain evidence="2 3">MAFF 305830</strain>
    </source>
</reference>
<dbReference type="HOGENOM" id="CLU_1355396_0_0_1"/>
<dbReference type="EMBL" id="KN824280">
    <property type="protein sequence ID" value="KIM32537.1"/>
    <property type="molecule type" value="Genomic_DNA"/>
</dbReference>
<accession>A0A0C2XUI6</accession>
<feature type="signal peptide" evidence="1">
    <location>
        <begin position="1"/>
        <end position="21"/>
    </location>
</feature>
<protein>
    <submittedName>
        <fullName evidence="2">Uncharacterized protein</fullName>
    </submittedName>
</protein>
<name>A0A0C2XUI6_SERVB</name>
<proteinExistence type="predicted"/>
<reference evidence="3" key="2">
    <citation type="submission" date="2015-01" db="EMBL/GenBank/DDBJ databases">
        <title>Evolutionary Origins and Diversification of the Mycorrhizal Mutualists.</title>
        <authorList>
            <consortium name="DOE Joint Genome Institute"/>
            <consortium name="Mycorrhizal Genomics Consortium"/>
            <person name="Kohler A."/>
            <person name="Kuo A."/>
            <person name="Nagy L.G."/>
            <person name="Floudas D."/>
            <person name="Copeland A."/>
            <person name="Barry K.W."/>
            <person name="Cichocki N."/>
            <person name="Veneault-Fourrey C."/>
            <person name="LaButti K."/>
            <person name="Lindquist E.A."/>
            <person name="Lipzen A."/>
            <person name="Lundell T."/>
            <person name="Morin E."/>
            <person name="Murat C."/>
            <person name="Riley R."/>
            <person name="Ohm R."/>
            <person name="Sun H."/>
            <person name="Tunlid A."/>
            <person name="Henrissat B."/>
            <person name="Grigoriev I.V."/>
            <person name="Hibbett D.S."/>
            <person name="Martin F."/>
        </authorList>
    </citation>
    <scope>NUCLEOTIDE SEQUENCE [LARGE SCALE GENOMIC DNA]</scope>
    <source>
        <strain evidence="3">MAFF 305830</strain>
    </source>
</reference>
<keyword evidence="3" id="KW-1185">Reference proteome</keyword>
<evidence type="ECO:0000313" key="2">
    <source>
        <dbReference type="EMBL" id="KIM32537.1"/>
    </source>
</evidence>